<evidence type="ECO:0000313" key="3">
    <source>
        <dbReference type="Proteomes" id="UP000640489"/>
    </source>
</evidence>
<dbReference type="AlphaFoldDB" id="A0A930VFD9"/>
<feature type="transmembrane region" description="Helical" evidence="1">
    <location>
        <begin position="262"/>
        <end position="281"/>
    </location>
</feature>
<feature type="transmembrane region" description="Helical" evidence="1">
    <location>
        <begin position="61"/>
        <end position="81"/>
    </location>
</feature>
<dbReference type="Proteomes" id="UP000640489">
    <property type="component" value="Unassembled WGS sequence"/>
</dbReference>
<keyword evidence="1" id="KW-0472">Membrane</keyword>
<proteinExistence type="predicted"/>
<evidence type="ECO:0000256" key="1">
    <source>
        <dbReference type="SAM" id="Phobius"/>
    </source>
</evidence>
<gene>
    <name evidence="2" type="ORF">ISU07_20705</name>
</gene>
<evidence type="ECO:0000313" key="2">
    <source>
        <dbReference type="EMBL" id="MBF4765557.1"/>
    </source>
</evidence>
<feature type="transmembrane region" description="Helical" evidence="1">
    <location>
        <begin position="102"/>
        <end position="125"/>
    </location>
</feature>
<organism evidence="2 3">
    <name type="scientific">Nocardioides islandensis</name>
    <dbReference type="NCBI Taxonomy" id="433663"/>
    <lineage>
        <taxon>Bacteria</taxon>
        <taxon>Bacillati</taxon>
        <taxon>Actinomycetota</taxon>
        <taxon>Actinomycetes</taxon>
        <taxon>Propionibacteriales</taxon>
        <taxon>Nocardioidaceae</taxon>
        <taxon>Nocardioides</taxon>
    </lineage>
</organism>
<comment type="caution">
    <text evidence="2">The sequence shown here is derived from an EMBL/GenBank/DDBJ whole genome shotgun (WGS) entry which is preliminary data.</text>
</comment>
<keyword evidence="3" id="KW-1185">Reference proteome</keyword>
<feature type="transmembrane region" description="Helical" evidence="1">
    <location>
        <begin position="179"/>
        <end position="197"/>
    </location>
</feature>
<feature type="transmembrane region" description="Helical" evidence="1">
    <location>
        <begin position="30"/>
        <end position="49"/>
    </location>
</feature>
<name>A0A930VFD9_9ACTN</name>
<keyword evidence="1" id="KW-1133">Transmembrane helix</keyword>
<keyword evidence="1" id="KW-0812">Transmembrane</keyword>
<sequence length="298" mass="31332">MSSLSIPTSGIAGHRAMAVIEARRMARHPVFVLGVVLGFLVLGLYVVLVGDEKGLPVALTLPLLGAFYIGLTSVIAAAWLTRSTEVAVEAVATAPGTEARRTLALAAAGIPPFLAGLVFTAALVVSARGIGVAPQEWWFGTLPDWQVWSIVLLCPVACLDGALLGVLTGRWLRFRGAPAMVVVALIVVTLLGQVPLLETSSSEWRLWVPWAIFHTGDNADGTQTLIAGNPAAYLCYLLALGALAVLGAMWHDRTARTPRFRILVAAVAAAALAFFVLAATTGNHDNRVSDPIPSRATS</sequence>
<feature type="transmembrane region" description="Helical" evidence="1">
    <location>
        <begin position="231"/>
        <end position="250"/>
    </location>
</feature>
<dbReference type="RefSeq" id="WP_194708736.1">
    <property type="nucleotide sequence ID" value="NZ_JADKPN010000016.1"/>
</dbReference>
<dbReference type="EMBL" id="JADKPN010000016">
    <property type="protein sequence ID" value="MBF4765557.1"/>
    <property type="molecule type" value="Genomic_DNA"/>
</dbReference>
<protein>
    <submittedName>
        <fullName evidence="2">Uncharacterized protein</fullName>
    </submittedName>
</protein>
<accession>A0A930VFD9</accession>
<feature type="transmembrane region" description="Helical" evidence="1">
    <location>
        <begin position="145"/>
        <end position="167"/>
    </location>
</feature>
<reference evidence="2" key="1">
    <citation type="submission" date="2020-11" db="EMBL/GenBank/DDBJ databases">
        <title>Nocardioides sp. nov., isolated from Soil of Cynanchum wilfordii Hemsley rhizosphere.</title>
        <authorList>
            <person name="Lee J.-S."/>
            <person name="Suh M.K."/>
            <person name="Kim J.-S."/>
        </authorList>
    </citation>
    <scope>NUCLEOTIDE SEQUENCE</scope>
    <source>
        <strain evidence="2">KCTC 19275</strain>
    </source>
</reference>